<evidence type="ECO:0000256" key="2">
    <source>
        <dbReference type="ARBA" id="ARBA00009978"/>
    </source>
</evidence>
<dbReference type="InterPro" id="IPR035647">
    <property type="entry name" value="EFG_III/V"/>
</dbReference>
<dbReference type="STRING" id="335973.SAMN04488693_10861"/>
<gene>
    <name evidence="9" type="ORF">SAMN04488693_10861</name>
</gene>
<dbReference type="InterPro" id="IPR031157">
    <property type="entry name" value="G_TR_CS"/>
</dbReference>
<reference evidence="9 10" key="1">
    <citation type="submission" date="2016-10" db="EMBL/GenBank/DDBJ databases">
        <authorList>
            <person name="de Groot N.N."/>
        </authorList>
    </citation>
    <scope>NUCLEOTIDE SEQUENCE [LARGE SCALE GENOMIC DNA]</scope>
    <source>
        <strain evidence="9 10">NP_1H</strain>
    </source>
</reference>
<dbReference type="GO" id="GO:0003924">
    <property type="term" value="F:GTPase activity"/>
    <property type="evidence" value="ECO:0007669"/>
    <property type="project" value="InterPro"/>
</dbReference>
<feature type="domain" description="Tr-type G" evidence="8">
    <location>
        <begin position="21"/>
        <end position="287"/>
    </location>
</feature>
<evidence type="ECO:0000313" key="10">
    <source>
        <dbReference type="Proteomes" id="UP000199258"/>
    </source>
</evidence>
<dbReference type="Pfam" id="PF00009">
    <property type="entry name" value="GTP_EFTU"/>
    <property type="match status" value="1"/>
</dbReference>
<keyword evidence="4" id="KW-0547">Nucleotide-binding</keyword>
<dbReference type="InterPro" id="IPR000795">
    <property type="entry name" value="T_Tr_GTP-bd_dom"/>
</dbReference>
<dbReference type="PROSITE" id="PS51722">
    <property type="entry name" value="G_TR_2"/>
    <property type="match status" value="1"/>
</dbReference>
<keyword evidence="3" id="KW-0963">Cytoplasm</keyword>
<dbReference type="InterPro" id="IPR009000">
    <property type="entry name" value="Transl_B-barrel_sf"/>
</dbReference>
<accession>A0A1G8J7H2</accession>
<dbReference type="NCBIfam" id="TIGR00231">
    <property type="entry name" value="small_GTP"/>
    <property type="match status" value="1"/>
</dbReference>
<dbReference type="InterPro" id="IPR038467">
    <property type="entry name" value="RF3_dom_3_sf"/>
</dbReference>
<dbReference type="SUPFAM" id="SSF50447">
    <property type="entry name" value="Translation proteins"/>
    <property type="match status" value="1"/>
</dbReference>
<dbReference type="Proteomes" id="UP000199258">
    <property type="component" value="Unassembled WGS sequence"/>
</dbReference>
<keyword evidence="6" id="KW-0342">GTP-binding</keyword>
<dbReference type="NCBIfam" id="NF001964">
    <property type="entry name" value="PRK00741.1"/>
    <property type="match status" value="1"/>
</dbReference>
<dbReference type="Gene3D" id="3.40.50.300">
    <property type="entry name" value="P-loop containing nucleotide triphosphate hydrolases"/>
    <property type="match status" value="1"/>
</dbReference>
<dbReference type="InterPro" id="IPR053905">
    <property type="entry name" value="EF-G-like_DII"/>
</dbReference>
<dbReference type="InterPro" id="IPR027417">
    <property type="entry name" value="P-loop_NTPase"/>
</dbReference>
<dbReference type="AlphaFoldDB" id="A0A1G8J7H2"/>
<comment type="subcellular location">
    <subcellularLocation>
        <location evidence="1">Cytoplasm</location>
    </subcellularLocation>
</comment>
<dbReference type="GO" id="GO:0016150">
    <property type="term" value="F:translation release factor activity, codon nonspecific"/>
    <property type="evidence" value="ECO:0007669"/>
    <property type="project" value="TreeGrafter"/>
</dbReference>
<dbReference type="Pfam" id="PF22042">
    <property type="entry name" value="EF-G_D2"/>
    <property type="match status" value="1"/>
</dbReference>
<organism evidence="9 10">
    <name type="scientific">Arthrobacter subterraneus</name>
    <dbReference type="NCBI Taxonomy" id="335973"/>
    <lineage>
        <taxon>Bacteria</taxon>
        <taxon>Bacillati</taxon>
        <taxon>Actinomycetota</taxon>
        <taxon>Actinomycetes</taxon>
        <taxon>Micrococcales</taxon>
        <taxon>Micrococcaceae</taxon>
        <taxon>Arthrobacter</taxon>
    </lineage>
</organism>
<dbReference type="RefSeq" id="WP_090586617.1">
    <property type="nucleotide sequence ID" value="NZ_FNDT01000008.1"/>
</dbReference>
<keyword evidence="10" id="KW-1185">Reference proteome</keyword>
<dbReference type="InterPro" id="IPR032090">
    <property type="entry name" value="RF3_C"/>
</dbReference>
<keyword evidence="5" id="KW-0648">Protein biosynthesis</keyword>
<dbReference type="GO" id="GO:0005525">
    <property type="term" value="F:GTP binding"/>
    <property type="evidence" value="ECO:0007669"/>
    <property type="project" value="UniProtKB-UniRule"/>
</dbReference>
<dbReference type="SUPFAM" id="SSF52540">
    <property type="entry name" value="P-loop containing nucleoside triphosphate hydrolases"/>
    <property type="match status" value="1"/>
</dbReference>
<dbReference type="PROSITE" id="PS00301">
    <property type="entry name" value="G_TR_1"/>
    <property type="match status" value="1"/>
</dbReference>
<dbReference type="NCBIfam" id="TIGR00503">
    <property type="entry name" value="prfC"/>
    <property type="match status" value="1"/>
</dbReference>
<dbReference type="SUPFAM" id="SSF54980">
    <property type="entry name" value="EF-G C-terminal domain-like"/>
    <property type="match status" value="1"/>
</dbReference>
<evidence type="ECO:0000256" key="6">
    <source>
        <dbReference type="ARBA" id="ARBA00023134"/>
    </source>
</evidence>
<dbReference type="GO" id="GO:0005829">
    <property type="term" value="C:cytosol"/>
    <property type="evidence" value="ECO:0007669"/>
    <property type="project" value="TreeGrafter"/>
</dbReference>
<dbReference type="PANTHER" id="PTHR43556:SF2">
    <property type="entry name" value="PEPTIDE CHAIN RELEASE FACTOR RF3"/>
    <property type="match status" value="1"/>
</dbReference>
<dbReference type="PANTHER" id="PTHR43556">
    <property type="entry name" value="PEPTIDE CHAIN RELEASE FACTOR RF3"/>
    <property type="match status" value="1"/>
</dbReference>
<comment type="similarity">
    <text evidence="2">Belongs to the TRAFAC class translation factor GTPase superfamily. Classic translation factor GTPase family. PrfC subfamily.</text>
</comment>
<evidence type="ECO:0000259" key="8">
    <source>
        <dbReference type="PROSITE" id="PS51722"/>
    </source>
</evidence>
<evidence type="ECO:0000256" key="3">
    <source>
        <dbReference type="ARBA" id="ARBA00022490"/>
    </source>
</evidence>
<dbReference type="Pfam" id="PF16658">
    <property type="entry name" value="RF3_C"/>
    <property type="match status" value="1"/>
</dbReference>
<proteinExistence type="inferred from homology"/>
<protein>
    <recommendedName>
        <fullName evidence="7">Peptide chain release factor 3</fullName>
    </recommendedName>
</protein>
<sequence>MTSPTTPAEAVRTSTIAEQALRRRTFAVISHPDAGKSTLTEALALYASAITDAGVTHGKSSRHGTVSDWMGMERERGISISSAALQLEYRGTVLNLVDTPGHADFSEDTYRVLAAVDCAVMLIDAAKGFEPQTVKLLEVCKQRGLPIVTVINKWDRPGLDALELIDQIGERTEMVPVPLTWPVGTAGHFEGLLDVRADVSLALESVGGGALPAIETVVEQADLRPDSSAVWDAAHEELGLVRSSNGEFDAAEFTAARQTPVLFAAAARNFGVRQLVDMLVEVGPPPSPRVAANGVRRPVEADFSGFVFKVQAGQNTAHRDHIAYLRICSGVFERGMVITNARTGRPFATKYAHRVLGREREALEQAWPGDVVGLVNATSLRVGDSLYQEEAVTFPEIPHFSPELFVAVRAKDPGRYKQFRRGIEQLDHEGVIQVLRSELRGDQSPVLAAVGQLQFEVAEQRMRTEFNAPVSLESLSYTLARRVTTTAPASTLPETFRGGEILRRSDGEHIAVFGDRWKLGHFTEANPQVSLEVIGAG</sequence>
<evidence type="ECO:0000256" key="7">
    <source>
        <dbReference type="NCBIfam" id="TIGR00503"/>
    </source>
</evidence>
<evidence type="ECO:0000313" key="9">
    <source>
        <dbReference type="EMBL" id="SDI27052.1"/>
    </source>
</evidence>
<dbReference type="Gene3D" id="3.30.70.3280">
    <property type="entry name" value="Peptide chain release factor 3, domain III"/>
    <property type="match status" value="1"/>
</dbReference>
<dbReference type="InterPro" id="IPR005225">
    <property type="entry name" value="Small_GTP-bd"/>
</dbReference>
<dbReference type="OrthoDB" id="9801472at2"/>
<dbReference type="EMBL" id="FNDT01000008">
    <property type="protein sequence ID" value="SDI27052.1"/>
    <property type="molecule type" value="Genomic_DNA"/>
</dbReference>
<evidence type="ECO:0000256" key="5">
    <source>
        <dbReference type="ARBA" id="ARBA00022917"/>
    </source>
</evidence>
<dbReference type="InterPro" id="IPR004548">
    <property type="entry name" value="PrfC"/>
</dbReference>
<evidence type="ECO:0000256" key="1">
    <source>
        <dbReference type="ARBA" id="ARBA00004496"/>
    </source>
</evidence>
<evidence type="ECO:0000256" key="4">
    <source>
        <dbReference type="ARBA" id="ARBA00022741"/>
    </source>
</evidence>
<name>A0A1G8J7H2_9MICC</name>
<dbReference type="Gene3D" id="2.40.30.10">
    <property type="entry name" value="Translation factors"/>
    <property type="match status" value="1"/>
</dbReference>
<dbReference type="PRINTS" id="PR00315">
    <property type="entry name" value="ELONGATNFCT"/>
</dbReference>